<organism evidence="9 10">
    <name type="scientific">Schizopora paradoxa</name>
    <dbReference type="NCBI Taxonomy" id="27342"/>
    <lineage>
        <taxon>Eukaryota</taxon>
        <taxon>Fungi</taxon>
        <taxon>Dikarya</taxon>
        <taxon>Basidiomycota</taxon>
        <taxon>Agaricomycotina</taxon>
        <taxon>Agaricomycetes</taxon>
        <taxon>Hymenochaetales</taxon>
        <taxon>Schizoporaceae</taxon>
        <taxon>Schizopora</taxon>
    </lineage>
</organism>
<dbReference type="InterPro" id="IPR012935">
    <property type="entry name" value="NuBaID_N"/>
</dbReference>
<evidence type="ECO:0000259" key="8">
    <source>
        <dbReference type="Pfam" id="PF08600"/>
    </source>
</evidence>
<dbReference type="InParanoid" id="A0A0H2RZV5"/>
<feature type="compositionally biased region" description="Polar residues" evidence="6">
    <location>
        <begin position="11"/>
        <end position="26"/>
    </location>
</feature>
<evidence type="ECO:0000313" key="9">
    <source>
        <dbReference type="EMBL" id="KLO17152.1"/>
    </source>
</evidence>
<evidence type="ECO:0000256" key="1">
    <source>
        <dbReference type="ARBA" id="ARBA00004123"/>
    </source>
</evidence>
<evidence type="ECO:0000256" key="4">
    <source>
        <dbReference type="ARBA" id="ARBA00022833"/>
    </source>
</evidence>
<feature type="region of interest" description="Disordered" evidence="6">
    <location>
        <begin position="318"/>
        <end position="344"/>
    </location>
</feature>
<feature type="region of interest" description="Disordered" evidence="6">
    <location>
        <begin position="568"/>
        <end position="589"/>
    </location>
</feature>
<dbReference type="GO" id="GO:0005634">
    <property type="term" value="C:nucleus"/>
    <property type="evidence" value="ECO:0007669"/>
    <property type="project" value="UniProtKB-SubCell"/>
</dbReference>
<proteinExistence type="predicted"/>
<feature type="region of interest" description="Disordered" evidence="6">
    <location>
        <begin position="132"/>
        <end position="164"/>
    </location>
</feature>
<feature type="compositionally biased region" description="Low complexity" evidence="6">
    <location>
        <begin position="27"/>
        <end position="40"/>
    </location>
</feature>
<comment type="subcellular location">
    <subcellularLocation>
        <location evidence="1">Nucleus</location>
    </subcellularLocation>
</comment>
<dbReference type="Proteomes" id="UP000053477">
    <property type="component" value="Unassembled WGS sequence"/>
</dbReference>
<keyword evidence="3" id="KW-0863">Zinc-finger</keyword>
<keyword evidence="4" id="KW-0862">Zinc</keyword>
<evidence type="ECO:0000256" key="6">
    <source>
        <dbReference type="SAM" id="MobiDB-lite"/>
    </source>
</evidence>
<dbReference type="PANTHER" id="PTHR15835">
    <property type="entry name" value="NUCLEAR-INTERACTING PARTNER OF ALK"/>
    <property type="match status" value="1"/>
</dbReference>
<feature type="compositionally biased region" description="Polar residues" evidence="6">
    <location>
        <begin position="455"/>
        <end position="471"/>
    </location>
</feature>
<dbReference type="PANTHER" id="PTHR15835:SF6">
    <property type="entry name" value="ZINC FINGER C3HC-TYPE PROTEIN 1"/>
    <property type="match status" value="1"/>
</dbReference>
<keyword evidence="2" id="KW-0479">Metal-binding</keyword>
<feature type="domain" description="C3HC-type" evidence="7">
    <location>
        <begin position="165"/>
        <end position="279"/>
    </location>
</feature>
<dbReference type="InterPro" id="IPR013909">
    <property type="entry name" value="NuBaID_C"/>
</dbReference>
<evidence type="ECO:0000256" key="2">
    <source>
        <dbReference type="ARBA" id="ARBA00022723"/>
    </source>
</evidence>
<feature type="compositionally biased region" description="Polar residues" evidence="6">
    <location>
        <begin position="392"/>
        <end position="413"/>
    </location>
</feature>
<feature type="domain" description="NuBaID C-terminal" evidence="8">
    <location>
        <begin position="428"/>
        <end position="493"/>
    </location>
</feature>
<evidence type="ECO:0000256" key="5">
    <source>
        <dbReference type="ARBA" id="ARBA00023242"/>
    </source>
</evidence>
<feature type="region of interest" description="Disordered" evidence="6">
    <location>
        <begin position="492"/>
        <end position="523"/>
    </location>
</feature>
<feature type="region of interest" description="Disordered" evidence="6">
    <location>
        <begin position="98"/>
        <end position="120"/>
    </location>
</feature>
<gene>
    <name evidence="9" type="ORF">SCHPADRAFT_868671</name>
</gene>
<dbReference type="Pfam" id="PF08600">
    <property type="entry name" value="NuBaID_C"/>
    <property type="match status" value="1"/>
</dbReference>
<feature type="compositionally biased region" description="Low complexity" evidence="6">
    <location>
        <begin position="359"/>
        <end position="376"/>
    </location>
</feature>
<dbReference type="EMBL" id="KQ085908">
    <property type="protein sequence ID" value="KLO17152.1"/>
    <property type="molecule type" value="Genomic_DNA"/>
</dbReference>
<dbReference type="Pfam" id="PF07967">
    <property type="entry name" value="zf-C3HC"/>
    <property type="match status" value="1"/>
</dbReference>
<feature type="compositionally biased region" description="Pro residues" evidence="6">
    <location>
        <begin position="144"/>
        <end position="153"/>
    </location>
</feature>
<dbReference type="STRING" id="27342.A0A0H2RZV5"/>
<evidence type="ECO:0000259" key="7">
    <source>
        <dbReference type="Pfam" id="PF07967"/>
    </source>
</evidence>
<evidence type="ECO:0000256" key="3">
    <source>
        <dbReference type="ARBA" id="ARBA00022771"/>
    </source>
</evidence>
<reference evidence="9 10" key="1">
    <citation type="submission" date="2015-04" db="EMBL/GenBank/DDBJ databases">
        <title>Complete genome sequence of Schizopora paradoxa KUC8140, a cosmopolitan wood degrader in East Asia.</title>
        <authorList>
            <consortium name="DOE Joint Genome Institute"/>
            <person name="Min B."/>
            <person name="Park H."/>
            <person name="Jang Y."/>
            <person name="Kim J.-J."/>
            <person name="Kim K.H."/>
            <person name="Pangilinan J."/>
            <person name="Lipzen A."/>
            <person name="Riley R."/>
            <person name="Grigoriev I.V."/>
            <person name="Spatafora J.W."/>
            <person name="Choi I.-G."/>
        </authorList>
    </citation>
    <scope>NUCLEOTIDE SEQUENCE [LARGE SCALE GENOMIC DNA]</scope>
    <source>
        <strain evidence="9 10">KUC8140</strain>
    </source>
</reference>
<keyword evidence="10" id="KW-1185">Reference proteome</keyword>
<protein>
    <submittedName>
        <fullName evidence="9">Zf-C3HC-domain-containing protein</fullName>
    </submittedName>
</protein>
<feature type="region of interest" description="Disordered" evidence="6">
    <location>
        <begin position="1"/>
        <end position="47"/>
    </location>
</feature>
<accession>A0A0H2RZV5</accession>
<name>A0A0H2RZV5_9AGAM</name>
<keyword evidence="5" id="KW-0539">Nucleus</keyword>
<feature type="compositionally biased region" description="Polar residues" evidence="6">
    <location>
        <begin position="325"/>
        <end position="335"/>
    </location>
</feature>
<sequence length="627" mass="67468">MAPGDEAAQPPLSSEHVSTPSMNDVQSTASTSDASTSTTTFNPRVTKRKIESIFHSLDESLLNTSPEQQTTVRPAKKARHGFSGSIYSTLAKYGIRTSKDKKTASKGTSTNASDNDKEGFIAKTAPHLSSILQRAASKRWRPPASTPAPPVPGSTPGGTSEYSPSSLNSFLTRLATFKLTTYSPKPSAIDAVAASRCGWTNDGKDRLVCSLCHASWTVTSRDGMTKEAANALLQKQISHMVEMHKEGCPWKVRQCDPSIYCVPLKAPATLAREVKSEALKLTPVMEGIEVRHPLTSIQLQNLVSTVKSVQLVTPSFIDDDDVTGRQATETQQQETSIEDSEVSESATLTSLFGWSLTPTASSASRPSSPSVTRAPSLAPPSAPVTPRRTSGRFASSRTQESTPTAGPSRPSISHLASSSINMFVGMHQQKDTNLVQCVLCQRRVGLWAFKVPPSETQKVSESVSAPSTPRRSTQKRQFDVLKEHRSYCPYVARSTTLPGPPRASMPPTPSPASPTPPLPTSPTLSSFNFTFGLRNAPSYPSISPQASDKVEGWRAALTIVLRTGLGRRQRQKSMRMSSTSASTIDGSTNATTENADAMEVDNIQAMVEDVKARGGRDLLKYVKGLFG</sequence>
<feature type="region of interest" description="Disordered" evidence="6">
    <location>
        <begin position="359"/>
        <end position="413"/>
    </location>
</feature>
<dbReference type="AlphaFoldDB" id="A0A0H2RZV5"/>
<evidence type="ECO:0000313" key="10">
    <source>
        <dbReference type="Proteomes" id="UP000053477"/>
    </source>
</evidence>
<feature type="compositionally biased region" description="Pro residues" evidence="6">
    <location>
        <begin position="498"/>
        <end position="520"/>
    </location>
</feature>
<dbReference type="GO" id="GO:0008270">
    <property type="term" value="F:zinc ion binding"/>
    <property type="evidence" value="ECO:0007669"/>
    <property type="project" value="UniProtKB-KW"/>
</dbReference>
<feature type="region of interest" description="Disordered" evidence="6">
    <location>
        <begin position="455"/>
        <end position="477"/>
    </location>
</feature>
<feature type="region of interest" description="Disordered" evidence="6">
    <location>
        <begin position="59"/>
        <end position="78"/>
    </location>
</feature>
<feature type="compositionally biased region" description="Polar residues" evidence="6">
    <location>
        <begin position="61"/>
        <end position="72"/>
    </location>
</feature>
<dbReference type="OrthoDB" id="2592092at2759"/>